<protein>
    <recommendedName>
        <fullName evidence="4">DUF1328 domain-containing protein</fullName>
    </recommendedName>
</protein>
<dbReference type="EMBL" id="JBHPEI010000074">
    <property type="protein sequence ID" value="MFC1800147.1"/>
    <property type="molecule type" value="Genomic_DNA"/>
</dbReference>
<evidence type="ECO:0000256" key="1">
    <source>
        <dbReference type="SAM" id="Phobius"/>
    </source>
</evidence>
<evidence type="ECO:0008006" key="4">
    <source>
        <dbReference type="Google" id="ProtNLM"/>
    </source>
</evidence>
<dbReference type="Proteomes" id="UP001594288">
    <property type="component" value="Unassembled WGS sequence"/>
</dbReference>
<evidence type="ECO:0000313" key="2">
    <source>
        <dbReference type="EMBL" id="MFC1800147.1"/>
    </source>
</evidence>
<organism evidence="2 3">
    <name type="scientific">Eiseniibacteriota bacterium</name>
    <dbReference type="NCBI Taxonomy" id="2212470"/>
    <lineage>
        <taxon>Bacteria</taxon>
        <taxon>Candidatus Eiseniibacteriota</taxon>
    </lineage>
</organism>
<gene>
    <name evidence="2" type="ORF">ACFL2Z_04465</name>
</gene>
<feature type="transmembrane region" description="Helical" evidence="1">
    <location>
        <begin position="12"/>
        <end position="30"/>
    </location>
</feature>
<feature type="transmembrane region" description="Helical" evidence="1">
    <location>
        <begin position="42"/>
        <end position="60"/>
    </location>
</feature>
<proteinExistence type="predicted"/>
<sequence length="64" mass="6710">MDSRRAGGPPRWVFTVIMAGALIACGVYLGMMRTEGASTGNVVRVAGFALLGALMLWGVLARGR</sequence>
<name>A0ABV6YPZ9_UNCEI</name>
<keyword evidence="1" id="KW-0812">Transmembrane</keyword>
<dbReference type="PROSITE" id="PS51257">
    <property type="entry name" value="PROKAR_LIPOPROTEIN"/>
    <property type="match status" value="1"/>
</dbReference>
<keyword evidence="3" id="KW-1185">Reference proteome</keyword>
<accession>A0ABV6YPZ9</accession>
<evidence type="ECO:0000313" key="3">
    <source>
        <dbReference type="Proteomes" id="UP001594288"/>
    </source>
</evidence>
<comment type="caution">
    <text evidence="2">The sequence shown here is derived from an EMBL/GenBank/DDBJ whole genome shotgun (WGS) entry which is preliminary data.</text>
</comment>
<keyword evidence="1" id="KW-0472">Membrane</keyword>
<keyword evidence="1" id="KW-1133">Transmembrane helix</keyword>
<reference evidence="2 3" key="1">
    <citation type="submission" date="2024-09" db="EMBL/GenBank/DDBJ databases">
        <authorList>
            <person name="D'Angelo T."/>
        </authorList>
    </citation>
    <scope>NUCLEOTIDE SEQUENCE [LARGE SCALE GENOMIC DNA]</scope>
    <source>
        <strain evidence="2">SAG AM-311-F02</strain>
    </source>
</reference>